<evidence type="ECO:0008006" key="4">
    <source>
        <dbReference type="Google" id="ProtNLM"/>
    </source>
</evidence>
<dbReference type="EMBL" id="BMNR01000007">
    <property type="protein sequence ID" value="GGK31822.1"/>
    <property type="molecule type" value="Genomic_DNA"/>
</dbReference>
<gene>
    <name evidence="2" type="ORF">GCM10007962_27700</name>
</gene>
<dbReference type="PROSITE" id="PS51257">
    <property type="entry name" value="PROKAR_LIPOPROTEIN"/>
    <property type="match status" value="1"/>
</dbReference>
<name>A0A8J3FIA3_9FLAO</name>
<comment type="caution">
    <text evidence="2">The sequence shown here is derived from an EMBL/GenBank/DDBJ whole genome shotgun (WGS) entry which is preliminary data.</text>
</comment>
<keyword evidence="3" id="KW-1185">Reference proteome</keyword>
<reference evidence="2" key="1">
    <citation type="journal article" date="2014" name="Int. J. Syst. Evol. Microbiol.">
        <title>Complete genome sequence of Corynebacterium casei LMG S-19264T (=DSM 44701T), isolated from a smear-ripened cheese.</title>
        <authorList>
            <consortium name="US DOE Joint Genome Institute (JGI-PGF)"/>
            <person name="Walter F."/>
            <person name="Albersmeier A."/>
            <person name="Kalinowski J."/>
            <person name="Ruckert C."/>
        </authorList>
    </citation>
    <scope>NUCLEOTIDE SEQUENCE</scope>
    <source>
        <strain evidence="2">JCM 12862</strain>
    </source>
</reference>
<evidence type="ECO:0000256" key="1">
    <source>
        <dbReference type="SAM" id="Coils"/>
    </source>
</evidence>
<evidence type="ECO:0000313" key="2">
    <source>
        <dbReference type="EMBL" id="GGK31822.1"/>
    </source>
</evidence>
<accession>A0A8J3FIA3</accession>
<dbReference type="RefSeq" id="WP_188654218.1">
    <property type="nucleotide sequence ID" value="NZ_BMNR01000007.1"/>
</dbReference>
<organism evidence="2 3">
    <name type="scientific">Yeosuana aromativorans</name>
    <dbReference type="NCBI Taxonomy" id="288019"/>
    <lineage>
        <taxon>Bacteria</taxon>
        <taxon>Pseudomonadati</taxon>
        <taxon>Bacteroidota</taxon>
        <taxon>Flavobacteriia</taxon>
        <taxon>Flavobacteriales</taxon>
        <taxon>Flavobacteriaceae</taxon>
        <taxon>Yeosuana</taxon>
    </lineage>
</organism>
<feature type="coiled-coil region" evidence="1">
    <location>
        <begin position="173"/>
        <end position="207"/>
    </location>
</feature>
<sequence length="226" mass="25766">MKPNKILTIFFISVLFVGCKKNNDNDNASKVLDSIVKDEAIDEVPYKSDDYFDKAIKAYEANNKIEASKDIHKGVEALHAESKDLLSLNKLSLENSIEQLENISGRLDNNEDISLEGFKDAVVNAELNIAHEYLSPTEGVYMLVKPENISSAKTKRNFSAMISNLKQEEGNMNKYAKKESEDLLKEGEELKKELAAWETKAKEYSKKTNEHFKVFYPDENYRDLDL</sequence>
<reference evidence="2" key="2">
    <citation type="submission" date="2020-09" db="EMBL/GenBank/DDBJ databases">
        <authorList>
            <person name="Sun Q."/>
            <person name="Ohkuma M."/>
        </authorList>
    </citation>
    <scope>NUCLEOTIDE SEQUENCE</scope>
    <source>
        <strain evidence="2">JCM 12862</strain>
    </source>
</reference>
<feature type="coiled-coil region" evidence="1">
    <location>
        <begin position="83"/>
        <end position="110"/>
    </location>
</feature>
<protein>
    <recommendedName>
        <fullName evidence="4">Lipoprotein</fullName>
    </recommendedName>
</protein>
<evidence type="ECO:0000313" key="3">
    <source>
        <dbReference type="Proteomes" id="UP000612329"/>
    </source>
</evidence>
<proteinExistence type="predicted"/>
<dbReference type="Proteomes" id="UP000612329">
    <property type="component" value="Unassembled WGS sequence"/>
</dbReference>
<dbReference type="AlphaFoldDB" id="A0A8J3FIA3"/>
<keyword evidence="1" id="KW-0175">Coiled coil</keyword>